<keyword evidence="11 17" id="KW-1133">Transmembrane helix</keyword>
<evidence type="ECO:0000256" key="16">
    <source>
        <dbReference type="SAM" id="MobiDB-lite"/>
    </source>
</evidence>
<comment type="cofactor">
    <cofactor evidence="1">
        <name>Zn(2+)</name>
        <dbReference type="ChEBI" id="CHEBI:29105"/>
    </cofactor>
</comment>
<dbReference type="PANTHER" id="PTHR12147">
    <property type="entry name" value="METALLOPEPTIDASE M28 FAMILY MEMBER"/>
    <property type="match status" value="1"/>
</dbReference>
<dbReference type="Pfam" id="PF04389">
    <property type="entry name" value="Peptidase_M28"/>
    <property type="match status" value="1"/>
</dbReference>
<comment type="function">
    <text evidence="2">May be involved in vacuolar sorting and osmoregulation.</text>
</comment>
<dbReference type="GO" id="GO:0005774">
    <property type="term" value="C:vacuolar membrane"/>
    <property type="evidence" value="ECO:0007669"/>
    <property type="project" value="UniProtKB-SubCell"/>
</dbReference>
<dbReference type="InterPro" id="IPR053976">
    <property type="entry name" value="PFF1_TM"/>
</dbReference>
<keyword evidence="7 17" id="KW-0812">Transmembrane</keyword>
<keyword evidence="5" id="KW-0926">Vacuole</keyword>
<feature type="transmembrane region" description="Helical" evidence="17">
    <location>
        <begin position="673"/>
        <end position="695"/>
    </location>
</feature>
<dbReference type="GO" id="GO:0006508">
    <property type="term" value="P:proteolysis"/>
    <property type="evidence" value="ECO:0007669"/>
    <property type="project" value="UniProtKB-KW"/>
</dbReference>
<evidence type="ECO:0000256" key="17">
    <source>
        <dbReference type="SAM" id="Phobius"/>
    </source>
</evidence>
<dbReference type="EMBL" id="LGRN01000184">
    <property type="protein sequence ID" value="OJD14978.1"/>
    <property type="molecule type" value="Genomic_DNA"/>
</dbReference>
<evidence type="ECO:0000256" key="6">
    <source>
        <dbReference type="ARBA" id="ARBA00022670"/>
    </source>
</evidence>
<dbReference type="OrthoDB" id="10257471at2759"/>
<feature type="domain" description="Vacuolar membrane protease transmembrane" evidence="20">
    <location>
        <begin position="445"/>
        <end position="738"/>
    </location>
</feature>
<dbReference type="GO" id="GO:0008235">
    <property type="term" value="F:metalloexopeptidase activity"/>
    <property type="evidence" value="ECO:0007669"/>
    <property type="project" value="InterPro"/>
</dbReference>
<feature type="transmembrane region" description="Helical" evidence="17">
    <location>
        <begin position="707"/>
        <end position="728"/>
    </location>
</feature>
<evidence type="ECO:0000256" key="11">
    <source>
        <dbReference type="ARBA" id="ARBA00022989"/>
    </source>
</evidence>
<dbReference type="InterPro" id="IPR007484">
    <property type="entry name" value="Peptidase_M28"/>
</dbReference>
<feature type="transmembrane region" description="Helical" evidence="17">
    <location>
        <begin position="444"/>
        <end position="465"/>
    </location>
</feature>
<feature type="region of interest" description="Disordered" evidence="16">
    <location>
        <begin position="592"/>
        <end position="654"/>
    </location>
</feature>
<keyword evidence="8 15" id="KW-0479">Metal-binding</keyword>
<keyword evidence="13 17" id="KW-0472">Membrane</keyword>
<dbReference type="SUPFAM" id="SSF53187">
    <property type="entry name" value="Zn-dependent exopeptidases"/>
    <property type="match status" value="1"/>
</dbReference>
<evidence type="ECO:0000256" key="15">
    <source>
        <dbReference type="RuleBase" id="RU361240"/>
    </source>
</evidence>
<gene>
    <name evidence="21" type="ORF">AJ78_04733</name>
</gene>
<name>A0A1J9PGE9_9EURO</name>
<evidence type="ECO:0000256" key="13">
    <source>
        <dbReference type="ARBA" id="ARBA00023136"/>
    </source>
</evidence>
<keyword evidence="6 15" id="KW-0645">Protease</keyword>
<feature type="compositionally biased region" description="Polar residues" evidence="16">
    <location>
        <begin position="618"/>
        <end position="633"/>
    </location>
</feature>
<accession>A0A1J9PGE9</accession>
<dbReference type="PANTHER" id="PTHR12147:SF58">
    <property type="entry name" value="VACUOLAR MEMBRANE PROTEASE"/>
    <property type="match status" value="1"/>
</dbReference>
<keyword evidence="12" id="KW-0482">Metalloprotease</keyword>
<evidence type="ECO:0000256" key="1">
    <source>
        <dbReference type="ARBA" id="ARBA00001947"/>
    </source>
</evidence>
<dbReference type="FunFam" id="3.40.630.10:FF:000057">
    <property type="entry name" value="Vacuolar membrane protease"/>
    <property type="match status" value="1"/>
</dbReference>
<evidence type="ECO:0000256" key="4">
    <source>
        <dbReference type="ARBA" id="ARBA00010918"/>
    </source>
</evidence>
<evidence type="ECO:0000259" key="20">
    <source>
        <dbReference type="Pfam" id="PF22251"/>
    </source>
</evidence>
<dbReference type="STRING" id="1447872.A0A1J9PGE9"/>
<keyword evidence="22" id="KW-1185">Reference proteome</keyword>
<evidence type="ECO:0000256" key="9">
    <source>
        <dbReference type="ARBA" id="ARBA00022801"/>
    </source>
</evidence>
<proteinExistence type="inferred from homology"/>
<feature type="transmembrane region" description="Helical" evidence="17">
    <location>
        <begin position="536"/>
        <end position="557"/>
    </location>
</feature>
<reference evidence="21 22" key="1">
    <citation type="submission" date="2015-07" db="EMBL/GenBank/DDBJ databases">
        <title>Emmonsia species relationships and genome sequence.</title>
        <authorList>
            <consortium name="The Broad Institute Genomics Platform"/>
            <person name="Cuomo C.A."/>
            <person name="Munoz J.F."/>
            <person name="Imamovic A."/>
            <person name="Priest M.E."/>
            <person name="Young S."/>
            <person name="Clay O.K."/>
            <person name="McEwen J.G."/>
        </authorList>
    </citation>
    <scope>NUCLEOTIDE SEQUENCE [LARGE SCALE GENOMIC DNA]</scope>
    <source>
        <strain evidence="21 22">UAMH 9510</strain>
    </source>
</reference>
<evidence type="ECO:0000256" key="12">
    <source>
        <dbReference type="ARBA" id="ARBA00023049"/>
    </source>
</evidence>
<dbReference type="CDD" id="cd03875">
    <property type="entry name" value="M28_Fxna_like"/>
    <property type="match status" value="1"/>
</dbReference>
<evidence type="ECO:0000256" key="10">
    <source>
        <dbReference type="ARBA" id="ARBA00022833"/>
    </source>
</evidence>
<evidence type="ECO:0000259" key="18">
    <source>
        <dbReference type="Pfam" id="PF04389"/>
    </source>
</evidence>
<evidence type="ECO:0000313" key="21">
    <source>
        <dbReference type="EMBL" id="OJD14978.1"/>
    </source>
</evidence>
<keyword evidence="10 15" id="KW-0862">Zinc</keyword>
<feature type="transmembrane region" description="Helical" evidence="17">
    <location>
        <begin position="510"/>
        <end position="530"/>
    </location>
</feature>
<feature type="region of interest" description="Disordered" evidence="16">
    <location>
        <begin position="922"/>
        <end position="944"/>
    </location>
</feature>
<dbReference type="VEuPathDB" id="FungiDB:AJ78_04733"/>
<comment type="subcellular location">
    <subcellularLocation>
        <location evidence="3">Vacuole membrane</location>
        <topology evidence="3">Multi-pass membrane protein</topology>
    </subcellularLocation>
</comment>
<dbReference type="Proteomes" id="UP000182235">
    <property type="component" value="Unassembled WGS sequence"/>
</dbReference>
<dbReference type="InterPro" id="IPR045175">
    <property type="entry name" value="M28_fam"/>
</dbReference>
<dbReference type="EC" id="3.4.-.-" evidence="15"/>
<dbReference type="Pfam" id="PF22251">
    <property type="entry name" value="PFF1_TM"/>
    <property type="match status" value="1"/>
</dbReference>
<dbReference type="AlphaFoldDB" id="A0A1J9PGE9"/>
<evidence type="ECO:0000313" key="22">
    <source>
        <dbReference type="Proteomes" id="UP000182235"/>
    </source>
</evidence>
<dbReference type="InterPro" id="IPR053975">
    <property type="entry name" value="PFF1_C"/>
</dbReference>
<dbReference type="InterPro" id="IPR048024">
    <property type="entry name" value="Fxna-like_M28_dom"/>
</dbReference>
<feature type="transmembrane region" description="Helical" evidence="17">
    <location>
        <begin position="740"/>
        <end position="759"/>
    </location>
</feature>
<dbReference type="Pfam" id="PF22250">
    <property type="entry name" value="PFF1_C"/>
    <property type="match status" value="1"/>
</dbReference>
<evidence type="ECO:0000256" key="14">
    <source>
        <dbReference type="ARBA" id="ARBA00023180"/>
    </source>
</evidence>
<keyword evidence="14" id="KW-0325">Glycoprotein</keyword>
<comment type="similarity">
    <text evidence="4 15">Belongs to the peptidase M28 family.</text>
</comment>
<dbReference type="GO" id="GO:0046872">
    <property type="term" value="F:metal ion binding"/>
    <property type="evidence" value="ECO:0007669"/>
    <property type="project" value="UniProtKB-KW"/>
</dbReference>
<evidence type="ECO:0000256" key="7">
    <source>
        <dbReference type="ARBA" id="ARBA00022692"/>
    </source>
</evidence>
<protein>
    <recommendedName>
        <fullName evidence="15">Peptide hydrolase</fullName>
        <ecNumber evidence="15">3.4.-.-</ecNumber>
    </recommendedName>
</protein>
<keyword evidence="9 15" id="KW-0378">Hydrolase</keyword>
<feature type="transmembrane region" description="Helical" evidence="17">
    <location>
        <begin position="393"/>
        <end position="415"/>
    </location>
</feature>
<evidence type="ECO:0000256" key="2">
    <source>
        <dbReference type="ARBA" id="ARBA00003273"/>
    </source>
</evidence>
<comment type="caution">
    <text evidence="21">The sequence shown here is derived from an EMBL/GenBank/DDBJ whole genome shotgun (WGS) entry which is preliminary data.</text>
</comment>
<feature type="domain" description="Vacuolar membrane protease C-terminal" evidence="19">
    <location>
        <begin position="765"/>
        <end position="988"/>
    </location>
</feature>
<evidence type="ECO:0000256" key="5">
    <source>
        <dbReference type="ARBA" id="ARBA00022554"/>
    </source>
</evidence>
<evidence type="ECO:0000256" key="3">
    <source>
        <dbReference type="ARBA" id="ARBA00004128"/>
    </source>
</evidence>
<feature type="transmembrane region" description="Helical" evidence="17">
    <location>
        <begin position="477"/>
        <end position="498"/>
    </location>
</feature>
<feature type="transmembrane region" description="Helical" evidence="17">
    <location>
        <begin position="20"/>
        <end position="41"/>
    </location>
</feature>
<feature type="compositionally biased region" description="Acidic residues" evidence="16">
    <location>
        <begin position="607"/>
        <end position="617"/>
    </location>
</feature>
<feature type="domain" description="Peptidase M28" evidence="18">
    <location>
        <begin position="164"/>
        <end position="342"/>
    </location>
</feature>
<evidence type="ECO:0000256" key="8">
    <source>
        <dbReference type="ARBA" id="ARBA00022723"/>
    </source>
</evidence>
<evidence type="ECO:0000259" key="19">
    <source>
        <dbReference type="Pfam" id="PF22250"/>
    </source>
</evidence>
<dbReference type="Gene3D" id="3.40.630.10">
    <property type="entry name" value="Zn peptidases"/>
    <property type="match status" value="1"/>
</dbReference>
<sequence length="996" mass="110427">MASPRVQKFNPIAFTPWPVTLITTIVYLALCVPILVIYLVVPPAPETSPRGVNLTEAWGDLQHLTGGFHPYNSRRNDEVHEWLLHRIHSIIRPTIEARTPSAPNNDVPDVFVFDDNQSNLTYSMGGIGNAAIVGVYFEGTNIMVYVRGSDDDSENWWERSNGKPKGKGGVLVNAHYDSVSTGYGATDDGMGVVSLLQLLRYFTTPGNKPRKGLVLLFNNGEEDYLNGAHVYSQHPLSNFTHTFLNLEGAGAGGRAALFRTTDTEVTRFYKNAKHPFGSVLAADGFKMGLLRSQTDYVVFNGILGLRGLDVAFLEPRSRYHTDQDDVRHTSVDSLWHMLSASIATTQGLVSYTGTDFDGKTKDQDKVNSGTGTLGVWFDVFGSAFAVFRLHTLFALSVTLLVVAPLIIFITSIILSKTDRLYLFSMSKSLGGTDERVSLRGLRGLFRTPIALTVATLITIGLAYLLEKFNPYIVHSSQFAVWSMMFSAWIFIAWFLACAADFFRPSALHRAYSYTWIFITTWILLVINSVYANQKGIAAGYFVLFYFAGAFLATWVSYLELFALPRKGDYARQTLRHPGRRASSLSSRLLTSSADELPSDTGPNGADTPEDVEEENDPTESTSLLRGQQTTFANYRTGGNGSVADHTDEREDVSEGGTFKHEQSWSWTLPRWTWVLQLLLLAPIVIILVGQLALFLTTSMSQVGSDGVSTFVVYLPCAVFTTLLFTPLFPFIHRFTYHIPTFMFLIFIGTLIYNLVAFPFSPANRLKLSFIQVVNLDDGSNTVSLTGIQPYLTDAINSIPSTAGQNITCDQSPFGNLEKCSWAGPFPRVVGQDSEGDSEIRSFSWMTYNITKTVGKNNARVEISGRNTRACKLKFDKPILDFRVSGSATDHRIPHTTRQGVAEIRLWSRTWDRTWVVDIDWHDNSEKSEGDDDDSGDEQQGAPQNSLSGKVICLWSDGNQPGVIPALDEVRLYAPSWVAISKSADGLVEASHDFTIQ</sequence>
<organism evidence="21 22">
    <name type="scientific">Emergomyces pasteurianus Ep9510</name>
    <dbReference type="NCBI Taxonomy" id="1447872"/>
    <lineage>
        <taxon>Eukaryota</taxon>
        <taxon>Fungi</taxon>
        <taxon>Dikarya</taxon>
        <taxon>Ascomycota</taxon>
        <taxon>Pezizomycotina</taxon>
        <taxon>Eurotiomycetes</taxon>
        <taxon>Eurotiomycetidae</taxon>
        <taxon>Onygenales</taxon>
        <taxon>Ajellomycetaceae</taxon>
        <taxon>Emergomyces</taxon>
    </lineage>
</organism>